<sequence>MDRTLDFYQFGFLVLKTVFIFAITLVHVAFTTYAERKIIGRAQARFGPKEVGPHGILQPLADFLKIFGKENIIPQSAYQPVFKIAPIIVFAFTAVNLTVIPFEQGFILADLNVGVLFILASASLAVYGIILAGWSSNSRYSFLGGLRAAAQVLSYEIALTLSLASVVLMAGSLKLSDIVLAQHNSLFGFYAIPQIIGFVVFVVAAFAETNRTPFDLPEAEPELVAGYLTEYSAFRYALFFLGEYTAMYIMASLAALCYLGGWTVPKYVMAILPFLKWIPGWVWFLLKVYLFIFLYIWVRATFPRYRFDQLLSLGWKVLIPLGFVNLFITILFKKLFA</sequence>
<dbReference type="GO" id="GO:0016655">
    <property type="term" value="F:oxidoreductase activity, acting on NAD(P)H, quinone or similar compound as acceptor"/>
    <property type="evidence" value="ECO:0007669"/>
    <property type="project" value="UniProtKB-UniRule"/>
</dbReference>
<dbReference type="OrthoDB" id="9803734at2"/>
<keyword evidence="5" id="KW-1278">Translocase</keyword>
<keyword evidence="2 5" id="KW-0812">Transmembrane</keyword>
<feature type="transmembrane region" description="Helical" evidence="5">
    <location>
        <begin position="281"/>
        <end position="298"/>
    </location>
</feature>
<dbReference type="InterPro" id="IPR001694">
    <property type="entry name" value="NADH_UbQ_OxRdtase_su1/FPO"/>
</dbReference>
<keyword evidence="8" id="KW-1185">Reference proteome</keyword>
<keyword evidence="3 5" id="KW-1133">Transmembrane helix</keyword>
<keyword evidence="5" id="KW-0874">Quinone</keyword>
<feature type="transmembrane region" description="Helical" evidence="5">
    <location>
        <begin position="155"/>
        <end position="175"/>
    </location>
</feature>
<dbReference type="PaxDb" id="289377-HL41_08685"/>
<dbReference type="AlphaFoldDB" id="A0A075WUS9"/>
<evidence type="ECO:0000256" key="2">
    <source>
        <dbReference type="ARBA" id="ARBA00022692"/>
    </source>
</evidence>
<dbReference type="RefSeq" id="WP_038061379.1">
    <property type="nucleotide sequence ID" value="NZ_CP008796.1"/>
</dbReference>
<proteinExistence type="inferred from homology"/>
<dbReference type="GO" id="GO:0005886">
    <property type="term" value="C:plasma membrane"/>
    <property type="evidence" value="ECO:0007669"/>
    <property type="project" value="UniProtKB-SubCell"/>
</dbReference>
<dbReference type="KEGG" id="tcm:HL41_08685"/>
<dbReference type="STRING" id="289377.HL41_08685"/>
<accession>A0A075WUS9</accession>
<dbReference type="GO" id="GO:0009060">
    <property type="term" value="P:aerobic respiration"/>
    <property type="evidence" value="ECO:0007669"/>
    <property type="project" value="TreeGrafter"/>
</dbReference>
<feature type="transmembrane region" description="Helical" evidence="5">
    <location>
        <begin position="12"/>
        <end position="33"/>
    </location>
</feature>
<dbReference type="HOGENOM" id="CLU_015134_0_1_0"/>
<evidence type="ECO:0000256" key="1">
    <source>
        <dbReference type="ARBA" id="ARBA00004141"/>
    </source>
</evidence>
<dbReference type="EMBL" id="CP008796">
    <property type="protein sequence ID" value="AIH04715.1"/>
    <property type="molecule type" value="Genomic_DNA"/>
</dbReference>
<protein>
    <recommendedName>
        <fullName evidence="5">NADH-quinone oxidoreductase subunit H</fullName>
        <ecNumber evidence="5">7.1.1.-</ecNumber>
    </recommendedName>
    <alternativeName>
        <fullName evidence="5">NADH dehydrogenase I subunit H</fullName>
    </alternativeName>
    <alternativeName>
        <fullName evidence="5">NDH-1 subunit H</fullName>
    </alternativeName>
</protein>
<comment type="catalytic activity">
    <reaction evidence="5">
        <text>a quinone + NADH + 5 H(+)(in) = a quinol + NAD(+) + 4 H(+)(out)</text>
        <dbReference type="Rhea" id="RHEA:57888"/>
        <dbReference type="ChEBI" id="CHEBI:15378"/>
        <dbReference type="ChEBI" id="CHEBI:24646"/>
        <dbReference type="ChEBI" id="CHEBI:57540"/>
        <dbReference type="ChEBI" id="CHEBI:57945"/>
        <dbReference type="ChEBI" id="CHEBI:132124"/>
    </reaction>
</comment>
<evidence type="ECO:0000313" key="8">
    <source>
        <dbReference type="Proteomes" id="UP000028481"/>
    </source>
</evidence>
<dbReference type="GO" id="GO:0048038">
    <property type="term" value="F:quinone binding"/>
    <property type="evidence" value="ECO:0007669"/>
    <property type="project" value="UniProtKB-KW"/>
</dbReference>
<comment type="function">
    <text evidence="5">NDH-1 shuttles electrons from NADH, via FMN and iron-sulfur (Fe-S) centers, to quinones in the respiratory chain. The immediate electron acceptor for the enzyme in this species is believed to be ubiquinone. Couples the redox reaction to proton translocation (for every two electrons transferred, four hydrogen ions are translocated across the cytoplasmic membrane), and thus conserves the redox energy in a proton gradient. This subunit may bind ubiquinone.</text>
</comment>
<keyword evidence="4 5" id="KW-0472">Membrane</keyword>
<reference evidence="7 8" key="1">
    <citation type="journal article" date="2015" name="Genome Announc.">
        <title>Genome Sequence of a Sulfate-Reducing Thermophilic Bacterium, Thermodesulfobacterium commune DSM 2178T (Phylum Thermodesulfobacteria).</title>
        <authorList>
            <person name="Bhatnagar S."/>
            <person name="Badger J.H."/>
            <person name="Madupu R."/>
            <person name="Khouri H.M."/>
            <person name="O'Connor E.M."/>
            <person name="Robb F.T."/>
            <person name="Ward N.L."/>
            <person name="Eisen J.A."/>
        </authorList>
    </citation>
    <scope>NUCLEOTIDE SEQUENCE [LARGE SCALE GENOMIC DNA]</scope>
    <source>
        <strain evidence="7 8">DSM 2178</strain>
    </source>
</reference>
<dbReference type="Proteomes" id="UP000028481">
    <property type="component" value="Chromosome"/>
</dbReference>
<dbReference type="InterPro" id="IPR018086">
    <property type="entry name" value="NADH_UbQ_OxRdtase_su1_CS"/>
</dbReference>
<name>A0A075WUS9_9BACT</name>
<keyword evidence="5" id="KW-1003">Cell membrane</keyword>
<evidence type="ECO:0000313" key="7">
    <source>
        <dbReference type="EMBL" id="AIH04715.1"/>
    </source>
</evidence>
<dbReference type="GO" id="GO:0003954">
    <property type="term" value="F:NADH dehydrogenase activity"/>
    <property type="evidence" value="ECO:0007669"/>
    <property type="project" value="TreeGrafter"/>
</dbReference>
<evidence type="ECO:0000256" key="4">
    <source>
        <dbReference type="ARBA" id="ARBA00023136"/>
    </source>
</evidence>
<dbReference type="PROSITE" id="PS00668">
    <property type="entry name" value="COMPLEX1_ND1_2"/>
    <property type="match status" value="1"/>
</dbReference>
<evidence type="ECO:0000256" key="6">
    <source>
        <dbReference type="RuleBase" id="RU000471"/>
    </source>
</evidence>
<evidence type="ECO:0000256" key="5">
    <source>
        <dbReference type="HAMAP-Rule" id="MF_01350"/>
    </source>
</evidence>
<keyword evidence="5" id="KW-0830">Ubiquinone</keyword>
<feature type="transmembrane region" description="Helical" evidence="5">
    <location>
        <begin position="81"/>
        <end position="102"/>
    </location>
</feature>
<dbReference type="HAMAP" id="MF_01350">
    <property type="entry name" value="NDH1_NuoH"/>
    <property type="match status" value="1"/>
</dbReference>
<feature type="transmembrane region" description="Helical" evidence="5">
    <location>
        <begin position="236"/>
        <end position="261"/>
    </location>
</feature>
<dbReference type="PANTHER" id="PTHR11432:SF3">
    <property type="entry name" value="NADH-UBIQUINONE OXIDOREDUCTASE CHAIN 1"/>
    <property type="match status" value="1"/>
</dbReference>
<organism evidence="7 8">
    <name type="scientific">Thermodesulfobacterium commune DSM 2178</name>
    <dbReference type="NCBI Taxonomy" id="289377"/>
    <lineage>
        <taxon>Bacteria</taxon>
        <taxon>Pseudomonadati</taxon>
        <taxon>Thermodesulfobacteriota</taxon>
        <taxon>Thermodesulfobacteria</taxon>
        <taxon>Thermodesulfobacteriales</taxon>
        <taxon>Thermodesulfobacteriaceae</taxon>
        <taxon>Thermodesulfobacterium</taxon>
    </lineage>
</organism>
<dbReference type="NCBIfam" id="NF004741">
    <property type="entry name" value="PRK06076.1-2"/>
    <property type="match status" value="1"/>
</dbReference>
<comment type="subunit">
    <text evidence="5">NDH-1 is composed of 14 different subunits. Subunits NuoA, H, J, K, L, M, N constitute the membrane sector of the complex.</text>
</comment>
<feature type="transmembrane region" description="Helical" evidence="5">
    <location>
        <begin position="114"/>
        <end position="134"/>
    </location>
</feature>
<comment type="subcellular location">
    <subcellularLocation>
        <location evidence="5 6">Cell membrane</location>
        <topology evidence="5 6">Multi-pass membrane protein</topology>
    </subcellularLocation>
    <subcellularLocation>
        <location evidence="1">Membrane</location>
        <topology evidence="1">Multi-pass membrane protein</topology>
    </subcellularLocation>
</comment>
<gene>
    <name evidence="5" type="primary">nuoH</name>
    <name evidence="7" type="ORF">HL41_08685</name>
</gene>
<dbReference type="EC" id="7.1.1.-" evidence="5"/>
<dbReference type="Pfam" id="PF00146">
    <property type="entry name" value="NADHdh"/>
    <property type="match status" value="1"/>
</dbReference>
<feature type="transmembrane region" description="Helical" evidence="5">
    <location>
        <begin position="187"/>
        <end position="207"/>
    </location>
</feature>
<keyword evidence="5 6" id="KW-0520">NAD</keyword>
<dbReference type="PANTHER" id="PTHR11432">
    <property type="entry name" value="NADH DEHYDROGENASE SUBUNIT 1"/>
    <property type="match status" value="1"/>
</dbReference>
<feature type="transmembrane region" description="Helical" evidence="5">
    <location>
        <begin position="310"/>
        <end position="332"/>
    </location>
</feature>
<evidence type="ECO:0000256" key="3">
    <source>
        <dbReference type="ARBA" id="ARBA00022989"/>
    </source>
</evidence>
<dbReference type="eggNOG" id="COG1005">
    <property type="taxonomic scope" value="Bacteria"/>
</dbReference>
<comment type="similarity">
    <text evidence="5 6">Belongs to the complex I subunit 1 family.</text>
</comment>